<gene>
    <name evidence="1" type="ORF">SAMN05443637_115179</name>
</gene>
<dbReference type="RefSeq" id="WP_234997438.1">
    <property type="nucleotide sequence ID" value="NZ_CALGVN010000033.1"/>
</dbReference>
<dbReference type="Proteomes" id="UP000184363">
    <property type="component" value="Unassembled WGS sequence"/>
</dbReference>
<keyword evidence="2" id="KW-1185">Reference proteome</keyword>
<organism evidence="1 2">
    <name type="scientific">Pseudonocardia thermophila</name>
    <dbReference type="NCBI Taxonomy" id="1848"/>
    <lineage>
        <taxon>Bacteria</taxon>
        <taxon>Bacillati</taxon>
        <taxon>Actinomycetota</taxon>
        <taxon>Actinomycetes</taxon>
        <taxon>Pseudonocardiales</taxon>
        <taxon>Pseudonocardiaceae</taxon>
        <taxon>Pseudonocardia</taxon>
    </lineage>
</organism>
<sequence length="114" mass="13161">MSVAFVREEGKLTTEFDYLRDRQVSKLLDLVLQLATEVHVSRQRERALEALLVRHGVLKAGEVDQFRPSEDEAQVLDREKNGLTNRLIRIITEDGPAEHPLRRQWEDALNSKAE</sequence>
<evidence type="ECO:0000313" key="2">
    <source>
        <dbReference type="Proteomes" id="UP000184363"/>
    </source>
</evidence>
<proteinExistence type="predicted"/>
<dbReference type="EMBL" id="FRAP01000015">
    <property type="protein sequence ID" value="SHK98714.1"/>
    <property type="molecule type" value="Genomic_DNA"/>
</dbReference>
<protein>
    <submittedName>
        <fullName evidence="1">Uncharacterized protein</fullName>
    </submittedName>
</protein>
<reference evidence="1 2" key="1">
    <citation type="submission" date="2016-11" db="EMBL/GenBank/DDBJ databases">
        <authorList>
            <person name="Jaros S."/>
            <person name="Januszkiewicz K."/>
            <person name="Wedrychowicz H."/>
        </authorList>
    </citation>
    <scope>NUCLEOTIDE SEQUENCE [LARGE SCALE GENOMIC DNA]</scope>
    <source>
        <strain evidence="1 2">DSM 43832</strain>
    </source>
</reference>
<accession>A0A1M6WYG8</accession>
<dbReference type="AlphaFoldDB" id="A0A1M6WYG8"/>
<evidence type="ECO:0000313" key="1">
    <source>
        <dbReference type="EMBL" id="SHK98714.1"/>
    </source>
</evidence>
<name>A0A1M6WYG8_PSETH</name>
<dbReference type="STRING" id="1848.SAMN05443637_115179"/>